<gene>
    <name evidence="1" type="ORF">MAIC_47020</name>
</gene>
<dbReference type="KEGG" id="maic:MAIC_47020"/>
<protein>
    <submittedName>
        <fullName evidence="1">Uncharacterized protein</fullName>
    </submittedName>
</protein>
<dbReference type="Proteomes" id="UP000467327">
    <property type="component" value="Chromosome"/>
</dbReference>
<evidence type="ECO:0000313" key="1">
    <source>
        <dbReference type="EMBL" id="BBX09899.1"/>
    </source>
</evidence>
<organism evidence="1 2">
    <name type="scientific">Mycolicibacterium aichiense</name>
    <dbReference type="NCBI Taxonomy" id="1799"/>
    <lineage>
        <taxon>Bacteria</taxon>
        <taxon>Bacillati</taxon>
        <taxon>Actinomycetota</taxon>
        <taxon>Actinomycetes</taxon>
        <taxon>Mycobacteriales</taxon>
        <taxon>Mycobacteriaceae</taxon>
        <taxon>Mycolicibacterium</taxon>
    </lineage>
</organism>
<dbReference type="EMBL" id="AP022561">
    <property type="protein sequence ID" value="BBX09899.1"/>
    <property type="molecule type" value="Genomic_DNA"/>
</dbReference>
<name>A0AAD1HR61_9MYCO</name>
<reference evidence="1 2" key="1">
    <citation type="journal article" date="2019" name="Emerg. Microbes Infect.">
        <title>Comprehensive subspecies identification of 175 nontuberculous mycobacteria species based on 7547 genomic profiles.</title>
        <authorList>
            <person name="Matsumoto Y."/>
            <person name="Kinjo T."/>
            <person name="Motooka D."/>
            <person name="Nabeya D."/>
            <person name="Jung N."/>
            <person name="Uechi K."/>
            <person name="Horii T."/>
            <person name="Iida T."/>
            <person name="Fujita J."/>
            <person name="Nakamura S."/>
        </authorList>
    </citation>
    <scope>NUCLEOTIDE SEQUENCE [LARGE SCALE GENOMIC DNA]</scope>
    <source>
        <strain evidence="1 2">JCM 6376</strain>
    </source>
</reference>
<evidence type="ECO:0000313" key="2">
    <source>
        <dbReference type="Proteomes" id="UP000467327"/>
    </source>
</evidence>
<proteinExistence type="predicted"/>
<keyword evidence="2" id="KW-1185">Reference proteome</keyword>
<dbReference type="AlphaFoldDB" id="A0AAD1HR61"/>
<sequence length="100" mass="10340">MRYCCTEAPDASAPTVVQARFVQPLTGSIHSVPAGTTEGLGVIEEPHGNAGEAIDLTGGAGLTGRDDEHAGHVVSAIAVLGPRFVKTRMLKGPAMVRHPK</sequence>
<accession>A0AAD1HR61</accession>